<dbReference type="Proteomes" id="UP001152799">
    <property type="component" value="Chromosome 12"/>
</dbReference>
<proteinExistence type="predicted"/>
<evidence type="ECO:0000313" key="2">
    <source>
        <dbReference type="EMBL" id="CAG9762714.1"/>
    </source>
</evidence>
<dbReference type="AlphaFoldDB" id="A0A9N9MFL2"/>
<reference evidence="2" key="1">
    <citation type="submission" date="2022-01" db="EMBL/GenBank/DDBJ databases">
        <authorList>
            <person name="King R."/>
        </authorList>
    </citation>
    <scope>NUCLEOTIDE SEQUENCE</scope>
</reference>
<sequence>MRFLKKTVDKWQKAVADWKSKTKAKVADINKGLTQTGGGGPLPELNENETRLIAILRTTFITGIQTNKELGLCQGKKVPEGQAIPALPNQNSIILSKGPGRISPPPLWPLSYDGNTSINPTSSKSEPIVHIENATSESAVNETDTRPLKEQQIQNTPKKRPWGCTTTTTTQKMPSTNLTDMHGETLKVLK</sequence>
<evidence type="ECO:0000313" key="3">
    <source>
        <dbReference type="Proteomes" id="UP001152799"/>
    </source>
</evidence>
<evidence type="ECO:0000256" key="1">
    <source>
        <dbReference type="SAM" id="MobiDB-lite"/>
    </source>
</evidence>
<dbReference type="OrthoDB" id="6771133at2759"/>
<name>A0A9N9MFL2_9CUCU</name>
<protein>
    <submittedName>
        <fullName evidence="2">Uncharacterized protein</fullName>
    </submittedName>
</protein>
<organism evidence="2 3">
    <name type="scientific">Ceutorhynchus assimilis</name>
    <name type="common">cabbage seed weevil</name>
    <dbReference type="NCBI Taxonomy" id="467358"/>
    <lineage>
        <taxon>Eukaryota</taxon>
        <taxon>Metazoa</taxon>
        <taxon>Ecdysozoa</taxon>
        <taxon>Arthropoda</taxon>
        <taxon>Hexapoda</taxon>
        <taxon>Insecta</taxon>
        <taxon>Pterygota</taxon>
        <taxon>Neoptera</taxon>
        <taxon>Endopterygota</taxon>
        <taxon>Coleoptera</taxon>
        <taxon>Polyphaga</taxon>
        <taxon>Cucujiformia</taxon>
        <taxon>Curculionidae</taxon>
        <taxon>Ceutorhynchinae</taxon>
        <taxon>Ceutorhynchus</taxon>
    </lineage>
</organism>
<accession>A0A9N9MFL2</accession>
<dbReference type="EMBL" id="OU892288">
    <property type="protein sequence ID" value="CAG9762714.1"/>
    <property type="molecule type" value="Genomic_DNA"/>
</dbReference>
<keyword evidence="3" id="KW-1185">Reference proteome</keyword>
<gene>
    <name evidence="2" type="ORF">CEUTPL_LOCUS3389</name>
</gene>
<feature type="region of interest" description="Disordered" evidence="1">
    <location>
        <begin position="136"/>
        <end position="176"/>
    </location>
</feature>